<name>K1UG43_9ZZZZ</name>
<accession>K1UG43</accession>
<gene>
    <name evidence="1" type="ORF">LEA_04280</name>
</gene>
<dbReference type="EMBL" id="AJWY01002823">
    <property type="protein sequence ID" value="EKC77230.1"/>
    <property type="molecule type" value="Genomic_DNA"/>
</dbReference>
<feature type="non-terminal residue" evidence="1">
    <location>
        <position position="33"/>
    </location>
</feature>
<sequence>MPAHLNRKQQREIKAVVERAKKITGFRRLLNSL</sequence>
<comment type="caution">
    <text evidence="1">The sequence shown here is derived from an EMBL/GenBank/DDBJ whole genome shotgun (WGS) entry which is preliminary data.</text>
</comment>
<organism evidence="1">
    <name type="scientific">human gut metagenome</name>
    <dbReference type="NCBI Taxonomy" id="408170"/>
    <lineage>
        <taxon>unclassified sequences</taxon>
        <taxon>metagenomes</taxon>
        <taxon>organismal metagenomes</taxon>
    </lineage>
</organism>
<evidence type="ECO:0000313" key="1">
    <source>
        <dbReference type="EMBL" id="EKC77230.1"/>
    </source>
</evidence>
<dbReference type="AlphaFoldDB" id="K1UG43"/>
<reference evidence="1" key="1">
    <citation type="journal article" date="2013" name="Environ. Microbiol.">
        <title>Microbiota from the distal guts of lean and obese adolescents exhibit partial functional redundancy besides clear differences in community structure.</title>
        <authorList>
            <person name="Ferrer M."/>
            <person name="Ruiz A."/>
            <person name="Lanza F."/>
            <person name="Haange S.B."/>
            <person name="Oberbach A."/>
            <person name="Till H."/>
            <person name="Bargiela R."/>
            <person name="Campoy C."/>
            <person name="Segura M.T."/>
            <person name="Richter M."/>
            <person name="von Bergen M."/>
            <person name="Seifert J."/>
            <person name="Suarez A."/>
        </authorList>
    </citation>
    <scope>NUCLEOTIDE SEQUENCE</scope>
</reference>
<protein>
    <submittedName>
        <fullName evidence="1">Uncharacterized protein</fullName>
    </submittedName>
</protein>
<proteinExistence type="predicted"/>